<dbReference type="CDD" id="cd01392">
    <property type="entry name" value="HTH_LacI"/>
    <property type="match status" value="1"/>
</dbReference>
<evidence type="ECO:0000313" key="7">
    <source>
        <dbReference type="Proteomes" id="UP000295719"/>
    </source>
</evidence>
<dbReference type="PANTHER" id="PTHR30146:SF151">
    <property type="entry name" value="HTH-TYPE TRANSCRIPTIONAL REPRESSOR CYTR"/>
    <property type="match status" value="1"/>
</dbReference>
<gene>
    <name evidence="6" type="ORF">EDC52_103460</name>
</gene>
<dbReference type="PANTHER" id="PTHR30146">
    <property type="entry name" value="LACI-RELATED TRANSCRIPTIONAL REPRESSOR"/>
    <property type="match status" value="1"/>
</dbReference>
<protein>
    <submittedName>
        <fullName evidence="6">LacI family transcriptional regulator</fullName>
    </submittedName>
</protein>
<proteinExistence type="predicted"/>
<evidence type="ECO:0000259" key="5">
    <source>
        <dbReference type="PROSITE" id="PS50932"/>
    </source>
</evidence>
<reference evidence="6 7" key="1">
    <citation type="submission" date="2019-03" db="EMBL/GenBank/DDBJ databases">
        <title>Genomic Encyclopedia of Type Strains, Phase IV (KMG-IV): sequencing the most valuable type-strain genomes for metagenomic binning, comparative biology and taxonomic classification.</title>
        <authorList>
            <person name="Goeker M."/>
        </authorList>
    </citation>
    <scope>NUCLEOTIDE SEQUENCE [LARGE SCALE GENOMIC DNA]</scope>
    <source>
        <strain evidence="6 7">DSM 19580</strain>
    </source>
</reference>
<sequence length="330" mass="36575">MKAPGNKSPTITDIARLAGVSSITVSRTFTDPYKVKTLTREKILRIAREVEYVPNIFAQNIKSSQSPIIGIVTDDTFNQSYSYVIQELCLRAEAKGYSVMIFTTGGGRASEVKAINTLVGYKAAGVVLSVISDTPDYDVSHLKILHHSPTKLIQLDRQFDTSLPAVFVNDERAGRLIASVITEKSWRHILVIGGHEHSRITQARVNSILQNIPATTQVTCLYADYRYDKAKEIIAAHFSSGVMNYDAIVGINGAISLAARSVATTWSLKSVAFLSIDDIPNAEDFGFFYPSVVHDYKQWATIVAENLVAAIEDRPWQQRTVINGFLKNYR</sequence>
<dbReference type="GO" id="GO:0000976">
    <property type="term" value="F:transcription cis-regulatory region binding"/>
    <property type="evidence" value="ECO:0007669"/>
    <property type="project" value="TreeGrafter"/>
</dbReference>
<keyword evidence="7" id="KW-1185">Reference proteome</keyword>
<organism evidence="6 7">
    <name type="scientific">Biostraticola tofi</name>
    <dbReference type="NCBI Taxonomy" id="466109"/>
    <lineage>
        <taxon>Bacteria</taxon>
        <taxon>Pseudomonadati</taxon>
        <taxon>Pseudomonadota</taxon>
        <taxon>Gammaproteobacteria</taxon>
        <taxon>Enterobacterales</taxon>
        <taxon>Bruguierivoracaceae</taxon>
        <taxon>Biostraticola</taxon>
    </lineage>
</organism>
<dbReference type="Gene3D" id="3.40.50.2300">
    <property type="match status" value="2"/>
</dbReference>
<dbReference type="Pfam" id="PF00356">
    <property type="entry name" value="LacI"/>
    <property type="match status" value="1"/>
</dbReference>
<keyword evidence="4" id="KW-0804">Transcription</keyword>
<dbReference type="InterPro" id="IPR001761">
    <property type="entry name" value="Peripla_BP/Lac1_sug-bd_dom"/>
</dbReference>
<keyword evidence="2" id="KW-0805">Transcription regulation</keyword>
<evidence type="ECO:0000256" key="1">
    <source>
        <dbReference type="ARBA" id="ARBA00022491"/>
    </source>
</evidence>
<evidence type="ECO:0000256" key="2">
    <source>
        <dbReference type="ARBA" id="ARBA00023015"/>
    </source>
</evidence>
<keyword evidence="3" id="KW-0238">DNA-binding</keyword>
<dbReference type="InterPro" id="IPR000843">
    <property type="entry name" value="HTH_LacI"/>
</dbReference>
<dbReference type="InterPro" id="IPR010982">
    <property type="entry name" value="Lambda_DNA-bd_dom_sf"/>
</dbReference>
<dbReference type="InterPro" id="IPR028082">
    <property type="entry name" value="Peripla_BP_I"/>
</dbReference>
<keyword evidence="1" id="KW-0678">Repressor</keyword>
<dbReference type="SMART" id="SM00354">
    <property type="entry name" value="HTH_LACI"/>
    <property type="match status" value="1"/>
</dbReference>
<dbReference type="AlphaFoldDB" id="A0A4R3Z282"/>
<dbReference type="EMBL" id="SMCR01000003">
    <property type="protein sequence ID" value="TCV98368.1"/>
    <property type="molecule type" value="Genomic_DNA"/>
</dbReference>
<dbReference type="Pfam" id="PF00532">
    <property type="entry name" value="Peripla_BP_1"/>
    <property type="match status" value="1"/>
</dbReference>
<dbReference type="GO" id="GO:0003700">
    <property type="term" value="F:DNA-binding transcription factor activity"/>
    <property type="evidence" value="ECO:0007669"/>
    <property type="project" value="TreeGrafter"/>
</dbReference>
<dbReference type="Proteomes" id="UP000295719">
    <property type="component" value="Unassembled WGS sequence"/>
</dbReference>
<dbReference type="PROSITE" id="PS50932">
    <property type="entry name" value="HTH_LACI_2"/>
    <property type="match status" value="1"/>
</dbReference>
<dbReference type="SUPFAM" id="SSF47413">
    <property type="entry name" value="lambda repressor-like DNA-binding domains"/>
    <property type="match status" value="1"/>
</dbReference>
<dbReference type="OrthoDB" id="5681588at2"/>
<dbReference type="SUPFAM" id="SSF53822">
    <property type="entry name" value="Periplasmic binding protein-like I"/>
    <property type="match status" value="1"/>
</dbReference>
<evidence type="ECO:0000313" key="6">
    <source>
        <dbReference type="EMBL" id="TCV98368.1"/>
    </source>
</evidence>
<accession>A0A4R3Z282</accession>
<dbReference type="CDD" id="cd06267">
    <property type="entry name" value="PBP1_LacI_sugar_binding-like"/>
    <property type="match status" value="1"/>
</dbReference>
<dbReference type="RefSeq" id="WP_131865104.1">
    <property type="nucleotide sequence ID" value="NZ_SMCR01000003.1"/>
</dbReference>
<comment type="caution">
    <text evidence="6">The sequence shown here is derived from an EMBL/GenBank/DDBJ whole genome shotgun (WGS) entry which is preliminary data.</text>
</comment>
<feature type="domain" description="HTH lacI-type" evidence="5">
    <location>
        <begin position="9"/>
        <end position="63"/>
    </location>
</feature>
<name>A0A4R3Z282_9GAMM</name>
<dbReference type="Gene3D" id="1.10.260.40">
    <property type="entry name" value="lambda repressor-like DNA-binding domains"/>
    <property type="match status" value="1"/>
</dbReference>
<evidence type="ECO:0000256" key="3">
    <source>
        <dbReference type="ARBA" id="ARBA00023125"/>
    </source>
</evidence>
<evidence type="ECO:0000256" key="4">
    <source>
        <dbReference type="ARBA" id="ARBA00023163"/>
    </source>
</evidence>